<keyword evidence="2" id="KW-0812">Transmembrane</keyword>
<dbReference type="AlphaFoldDB" id="A0A1M6P738"/>
<dbReference type="Proteomes" id="UP000184363">
    <property type="component" value="Unassembled WGS sequence"/>
</dbReference>
<dbReference type="EMBL" id="FRAP01000002">
    <property type="protein sequence ID" value="SHK03718.1"/>
    <property type="molecule type" value="Genomic_DNA"/>
</dbReference>
<keyword evidence="2" id="KW-0472">Membrane</keyword>
<feature type="region of interest" description="Disordered" evidence="1">
    <location>
        <begin position="1"/>
        <end position="23"/>
    </location>
</feature>
<gene>
    <name evidence="3" type="ORF">SAMN05443637_10284</name>
</gene>
<organism evidence="3 4">
    <name type="scientific">Pseudonocardia thermophila</name>
    <dbReference type="NCBI Taxonomy" id="1848"/>
    <lineage>
        <taxon>Bacteria</taxon>
        <taxon>Bacillati</taxon>
        <taxon>Actinomycetota</taxon>
        <taxon>Actinomycetes</taxon>
        <taxon>Pseudonocardiales</taxon>
        <taxon>Pseudonocardiaceae</taxon>
        <taxon>Pseudonocardia</taxon>
    </lineage>
</organism>
<name>A0A1M6P738_PSETH</name>
<proteinExistence type="predicted"/>
<dbReference type="STRING" id="1848.SAMN05443637_10284"/>
<dbReference type="RefSeq" id="WP_073455237.1">
    <property type="nucleotide sequence ID" value="NZ_CALGVN010000053.1"/>
</dbReference>
<reference evidence="3 4" key="1">
    <citation type="submission" date="2016-11" db="EMBL/GenBank/DDBJ databases">
        <authorList>
            <person name="Jaros S."/>
            <person name="Januszkiewicz K."/>
            <person name="Wedrychowicz H."/>
        </authorList>
    </citation>
    <scope>NUCLEOTIDE SEQUENCE [LARGE SCALE GENOMIC DNA]</scope>
    <source>
        <strain evidence="3 4">DSM 43832</strain>
    </source>
</reference>
<sequence>MDRIDSTHGSPDGGARGDVTSTNAPAATRWLPAGWDAAAALGAIVALMLGPIPTIAFGVACGLVLLSVRSRRTR</sequence>
<evidence type="ECO:0000256" key="1">
    <source>
        <dbReference type="SAM" id="MobiDB-lite"/>
    </source>
</evidence>
<feature type="transmembrane region" description="Helical" evidence="2">
    <location>
        <begin position="38"/>
        <end position="66"/>
    </location>
</feature>
<protein>
    <submittedName>
        <fullName evidence="3">Uncharacterized protein</fullName>
    </submittedName>
</protein>
<evidence type="ECO:0000256" key="2">
    <source>
        <dbReference type="SAM" id="Phobius"/>
    </source>
</evidence>
<accession>A0A1M6P738</accession>
<keyword evidence="2" id="KW-1133">Transmembrane helix</keyword>
<evidence type="ECO:0000313" key="3">
    <source>
        <dbReference type="EMBL" id="SHK03718.1"/>
    </source>
</evidence>
<evidence type="ECO:0000313" key="4">
    <source>
        <dbReference type="Proteomes" id="UP000184363"/>
    </source>
</evidence>
<keyword evidence="4" id="KW-1185">Reference proteome</keyword>